<dbReference type="InterPro" id="IPR002347">
    <property type="entry name" value="SDR_fam"/>
</dbReference>
<keyword evidence="4" id="KW-1185">Reference proteome</keyword>
<dbReference type="SUPFAM" id="SSF51735">
    <property type="entry name" value="NAD(P)-binding Rossmann-fold domains"/>
    <property type="match status" value="1"/>
</dbReference>
<evidence type="ECO:0000313" key="3">
    <source>
        <dbReference type="EMBL" id="KAK5649693.1"/>
    </source>
</evidence>
<dbReference type="InterPro" id="IPR036291">
    <property type="entry name" value="NAD(P)-bd_dom_sf"/>
</dbReference>
<comment type="caution">
    <text evidence="3">The sequence shown here is derived from an EMBL/GenBank/DDBJ whole genome shotgun (WGS) entry which is preliminary data.</text>
</comment>
<reference evidence="3 4" key="1">
    <citation type="journal article" date="2024" name="Insects">
        <title>An Improved Chromosome-Level Genome Assembly of the Firefly Pyrocoelia pectoralis.</title>
        <authorList>
            <person name="Fu X."/>
            <person name="Meyer-Rochow V.B."/>
            <person name="Ballantyne L."/>
            <person name="Zhu X."/>
        </authorList>
    </citation>
    <scope>NUCLEOTIDE SEQUENCE [LARGE SCALE GENOMIC DNA]</scope>
    <source>
        <strain evidence="3">XCY_ONT2</strain>
    </source>
</reference>
<sequence>MGTTHTKYISKNIRLNTKTAIVTGSNTGIGKVTAKEFYKRGARVVMACRNREKANQAVNDIKKSCAQEDQVGELLVADLDLTNLKSIRNCAQSLLNDEKQINILVNNAGIMMCPKSETSDGFETQFGTNHLGHFLFTLLLLPVVGRINFDDLNFERSNYSAFGAYSQSKLANILFTKELARRLEENCIYNVSTYSVHPGVISTELGRYLDKTYFMGLSKIIRLSMRPFFKSAEEGAQTIIYCAISPDAGNETGLYYYNCEAIKPSAAAESIEDAKELWEASKKLLKLDECYNPFTLQS</sequence>
<dbReference type="PANTHER" id="PTHR43157">
    <property type="entry name" value="PHOSPHATIDYLINOSITOL-GLYCAN BIOSYNTHESIS CLASS F PROTEIN-RELATED"/>
    <property type="match status" value="1"/>
</dbReference>
<dbReference type="EMBL" id="JAVRBK010000001">
    <property type="protein sequence ID" value="KAK5649693.1"/>
    <property type="molecule type" value="Genomic_DNA"/>
</dbReference>
<gene>
    <name evidence="3" type="ORF">RI129_000722</name>
</gene>
<dbReference type="Gene3D" id="3.40.50.720">
    <property type="entry name" value="NAD(P)-binding Rossmann-like Domain"/>
    <property type="match status" value="1"/>
</dbReference>
<keyword evidence="1" id="KW-0560">Oxidoreductase</keyword>
<dbReference type="Pfam" id="PF00106">
    <property type="entry name" value="adh_short"/>
    <property type="match status" value="1"/>
</dbReference>
<dbReference type="AlphaFoldDB" id="A0AAN7VUV9"/>
<accession>A0AAN7VUV9</accession>
<dbReference type="Proteomes" id="UP001329430">
    <property type="component" value="Chromosome 1"/>
</dbReference>
<evidence type="ECO:0000313" key="4">
    <source>
        <dbReference type="Proteomes" id="UP001329430"/>
    </source>
</evidence>
<dbReference type="PANTHER" id="PTHR43157:SF73">
    <property type="entry name" value="WW DOMAIN-CONTAINING OXIDOREDUCTASE-LIKE PROTEIN"/>
    <property type="match status" value="1"/>
</dbReference>
<dbReference type="GO" id="GO:0016491">
    <property type="term" value="F:oxidoreductase activity"/>
    <property type="evidence" value="ECO:0007669"/>
    <property type="project" value="UniProtKB-KW"/>
</dbReference>
<name>A0AAN7VUV9_9COLE</name>
<evidence type="ECO:0000256" key="2">
    <source>
        <dbReference type="RuleBase" id="RU000363"/>
    </source>
</evidence>
<evidence type="ECO:0000256" key="1">
    <source>
        <dbReference type="ARBA" id="ARBA00023002"/>
    </source>
</evidence>
<proteinExistence type="inferred from homology"/>
<dbReference type="PRINTS" id="PR00081">
    <property type="entry name" value="GDHRDH"/>
</dbReference>
<protein>
    <submittedName>
        <fullName evidence="3">Uncharacterized protein</fullName>
    </submittedName>
</protein>
<comment type="similarity">
    <text evidence="2">Belongs to the short-chain dehydrogenases/reductases (SDR) family.</text>
</comment>
<dbReference type="PRINTS" id="PR00080">
    <property type="entry name" value="SDRFAMILY"/>
</dbReference>
<organism evidence="3 4">
    <name type="scientific">Pyrocoelia pectoralis</name>
    <dbReference type="NCBI Taxonomy" id="417401"/>
    <lineage>
        <taxon>Eukaryota</taxon>
        <taxon>Metazoa</taxon>
        <taxon>Ecdysozoa</taxon>
        <taxon>Arthropoda</taxon>
        <taxon>Hexapoda</taxon>
        <taxon>Insecta</taxon>
        <taxon>Pterygota</taxon>
        <taxon>Neoptera</taxon>
        <taxon>Endopterygota</taxon>
        <taxon>Coleoptera</taxon>
        <taxon>Polyphaga</taxon>
        <taxon>Elateriformia</taxon>
        <taxon>Elateroidea</taxon>
        <taxon>Lampyridae</taxon>
        <taxon>Lampyrinae</taxon>
        <taxon>Pyrocoelia</taxon>
    </lineage>
</organism>